<sequence>MAAVLNRRLYNSLTSLEDAHSAIVANEAAVMEAINGPVRELFLKHAVENVLTLYLQHRHHTVGEGEAVVKVEGTAHLMDELALTQVTNVGNATVPTTWMIMEGHSYPMEFSVVEESKAKNVVTPTEEFIKELVGLLSNAGCDNIFGLDSVCAHDWVEMSIGDASVVIPCVSRLGNGEDYFPVSYIFDPADTKARVHGGCKKTHKHTSKPATTTPPK</sequence>
<evidence type="ECO:0000313" key="2">
    <source>
        <dbReference type="Proteomes" id="UP001215280"/>
    </source>
</evidence>
<comment type="caution">
    <text evidence="1">The sequence shown here is derived from an EMBL/GenBank/DDBJ whole genome shotgun (WGS) entry which is preliminary data.</text>
</comment>
<dbReference type="Proteomes" id="UP001215280">
    <property type="component" value="Unassembled WGS sequence"/>
</dbReference>
<proteinExistence type="predicted"/>
<evidence type="ECO:0000313" key="1">
    <source>
        <dbReference type="EMBL" id="KAJ7758527.1"/>
    </source>
</evidence>
<name>A0AAD7J709_9AGAR</name>
<keyword evidence="2" id="KW-1185">Reference proteome</keyword>
<protein>
    <submittedName>
        <fullName evidence="1">Uncharacterized protein</fullName>
    </submittedName>
</protein>
<accession>A0AAD7J709</accession>
<organism evidence="1 2">
    <name type="scientific">Mycena maculata</name>
    <dbReference type="NCBI Taxonomy" id="230809"/>
    <lineage>
        <taxon>Eukaryota</taxon>
        <taxon>Fungi</taxon>
        <taxon>Dikarya</taxon>
        <taxon>Basidiomycota</taxon>
        <taxon>Agaricomycotina</taxon>
        <taxon>Agaricomycetes</taxon>
        <taxon>Agaricomycetidae</taxon>
        <taxon>Agaricales</taxon>
        <taxon>Marasmiineae</taxon>
        <taxon>Mycenaceae</taxon>
        <taxon>Mycena</taxon>
    </lineage>
</organism>
<dbReference type="AlphaFoldDB" id="A0AAD7J709"/>
<reference evidence="1" key="1">
    <citation type="submission" date="2023-03" db="EMBL/GenBank/DDBJ databases">
        <title>Massive genome expansion in bonnet fungi (Mycena s.s.) driven by repeated elements and novel gene families across ecological guilds.</title>
        <authorList>
            <consortium name="Lawrence Berkeley National Laboratory"/>
            <person name="Harder C.B."/>
            <person name="Miyauchi S."/>
            <person name="Viragh M."/>
            <person name="Kuo A."/>
            <person name="Thoen E."/>
            <person name="Andreopoulos B."/>
            <person name="Lu D."/>
            <person name="Skrede I."/>
            <person name="Drula E."/>
            <person name="Henrissat B."/>
            <person name="Morin E."/>
            <person name="Kohler A."/>
            <person name="Barry K."/>
            <person name="LaButti K."/>
            <person name="Morin E."/>
            <person name="Salamov A."/>
            <person name="Lipzen A."/>
            <person name="Mereny Z."/>
            <person name="Hegedus B."/>
            <person name="Baldrian P."/>
            <person name="Stursova M."/>
            <person name="Weitz H."/>
            <person name="Taylor A."/>
            <person name="Grigoriev I.V."/>
            <person name="Nagy L.G."/>
            <person name="Martin F."/>
            <person name="Kauserud H."/>
        </authorList>
    </citation>
    <scope>NUCLEOTIDE SEQUENCE</scope>
    <source>
        <strain evidence="1">CBHHK188m</strain>
    </source>
</reference>
<dbReference type="EMBL" id="JARJLG010000055">
    <property type="protein sequence ID" value="KAJ7758527.1"/>
    <property type="molecule type" value="Genomic_DNA"/>
</dbReference>
<gene>
    <name evidence="1" type="ORF">DFH07DRAFT_1060391</name>
</gene>